<dbReference type="GO" id="GO:0005576">
    <property type="term" value="C:extracellular region"/>
    <property type="evidence" value="ECO:0007669"/>
    <property type="project" value="UniProtKB-SubCell"/>
</dbReference>
<feature type="disulfide bond" evidence="15">
    <location>
        <begin position="51"/>
        <end position="84"/>
    </location>
</feature>
<evidence type="ECO:0000256" key="1">
    <source>
        <dbReference type="ARBA" id="ARBA00004609"/>
    </source>
</evidence>
<dbReference type="EMBL" id="MU865048">
    <property type="protein sequence ID" value="KAK4459031.1"/>
    <property type="molecule type" value="Genomic_DNA"/>
</dbReference>
<evidence type="ECO:0000256" key="13">
    <source>
        <dbReference type="ARBA" id="ARBA00023180"/>
    </source>
</evidence>
<keyword evidence="6 15" id="KW-0349">Heme</keyword>
<comment type="subcellular location">
    <subcellularLocation>
        <location evidence="1">Cell membrane</location>
        <topology evidence="1">Lipid-anchor</topology>
        <topology evidence="1">GPI-anchor</topology>
    </subcellularLocation>
    <subcellularLocation>
        <location evidence="2">Secreted</location>
    </subcellularLocation>
</comment>
<evidence type="ECO:0000313" key="19">
    <source>
        <dbReference type="EMBL" id="KAK4459031.1"/>
    </source>
</evidence>
<evidence type="ECO:0000256" key="10">
    <source>
        <dbReference type="ARBA" id="ARBA00023004"/>
    </source>
</evidence>
<evidence type="ECO:0000256" key="4">
    <source>
        <dbReference type="ARBA" id="ARBA00022475"/>
    </source>
</evidence>
<feature type="binding site" description="axial binding residue" evidence="15">
    <location>
        <position position="46"/>
    </location>
    <ligand>
        <name>heme</name>
        <dbReference type="ChEBI" id="CHEBI:30413"/>
    </ligand>
    <ligandPart>
        <name>Fe</name>
        <dbReference type="ChEBI" id="CHEBI:18248"/>
    </ligandPart>
</feature>
<evidence type="ECO:0000256" key="15">
    <source>
        <dbReference type="PROSITE-ProRule" id="PRU01356"/>
    </source>
</evidence>
<dbReference type="PANTHER" id="PTHR37928:SF2">
    <property type="entry name" value="GPI ANCHORED CFEM DOMAIN PROTEIN (AFU_ORTHOLOGUE AFUA_6G10580)"/>
    <property type="match status" value="1"/>
</dbReference>
<feature type="signal peptide" evidence="17">
    <location>
        <begin position="1"/>
        <end position="18"/>
    </location>
</feature>
<dbReference type="PROSITE" id="PS52012">
    <property type="entry name" value="CFEM"/>
    <property type="match status" value="1"/>
</dbReference>
<evidence type="ECO:0000256" key="14">
    <source>
        <dbReference type="ARBA" id="ARBA00023288"/>
    </source>
</evidence>
<dbReference type="InterPro" id="IPR051735">
    <property type="entry name" value="CFEM_domain"/>
</dbReference>
<dbReference type="PANTHER" id="PTHR37928">
    <property type="entry name" value="CFEM DOMAIN PROTEIN (AFU_ORTHOLOGUE AFUA_6G14090)"/>
    <property type="match status" value="1"/>
</dbReference>
<evidence type="ECO:0000256" key="9">
    <source>
        <dbReference type="ARBA" id="ARBA00022729"/>
    </source>
</evidence>
<feature type="region of interest" description="Disordered" evidence="16">
    <location>
        <begin position="100"/>
        <end position="166"/>
    </location>
</feature>
<dbReference type="AlphaFoldDB" id="A0AAV9HGH7"/>
<comment type="similarity">
    <text evidence="3">Belongs to the RBT5 family.</text>
</comment>
<dbReference type="GO" id="GO:0098552">
    <property type="term" value="C:side of membrane"/>
    <property type="evidence" value="ECO:0007669"/>
    <property type="project" value="UniProtKB-KW"/>
</dbReference>
<keyword evidence="7" id="KW-0336">GPI-anchor</keyword>
<keyword evidence="10 15" id="KW-0408">Iron</keyword>
<reference evidence="19" key="1">
    <citation type="journal article" date="2023" name="Mol. Phylogenet. Evol.">
        <title>Genome-scale phylogeny and comparative genomics of the fungal order Sordariales.</title>
        <authorList>
            <person name="Hensen N."/>
            <person name="Bonometti L."/>
            <person name="Westerberg I."/>
            <person name="Brannstrom I.O."/>
            <person name="Guillou S."/>
            <person name="Cros-Aarteil S."/>
            <person name="Calhoun S."/>
            <person name="Haridas S."/>
            <person name="Kuo A."/>
            <person name="Mondo S."/>
            <person name="Pangilinan J."/>
            <person name="Riley R."/>
            <person name="LaButti K."/>
            <person name="Andreopoulos B."/>
            <person name="Lipzen A."/>
            <person name="Chen C."/>
            <person name="Yan M."/>
            <person name="Daum C."/>
            <person name="Ng V."/>
            <person name="Clum A."/>
            <person name="Steindorff A."/>
            <person name="Ohm R.A."/>
            <person name="Martin F."/>
            <person name="Silar P."/>
            <person name="Natvig D.O."/>
            <person name="Lalanne C."/>
            <person name="Gautier V."/>
            <person name="Ament-Velasquez S.L."/>
            <person name="Kruys A."/>
            <person name="Hutchinson M.I."/>
            <person name="Powell A.J."/>
            <person name="Barry K."/>
            <person name="Miller A.N."/>
            <person name="Grigoriev I.V."/>
            <person name="Debuchy R."/>
            <person name="Gladieux P."/>
            <person name="Hiltunen Thoren M."/>
            <person name="Johannesson H."/>
        </authorList>
    </citation>
    <scope>NUCLEOTIDE SEQUENCE</scope>
    <source>
        <strain evidence="19">PSN324</strain>
    </source>
</reference>
<organism evidence="19 20">
    <name type="scientific">Cladorrhinum samala</name>
    <dbReference type="NCBI Taxonomy" id="585594"/>
    <lineage>
        <taxon>Eukaryota</taxon>
        <taxon>Fungi</taxon>
        <taxon>Dikarya</taxon>
        <taxon>Ascomycota</taxon>
        <taxon>Pezizomycotina</taxon>
        <taxon>Sordariomycetes</taxon>
        <taxon>Sordariomycetidae</taxon>
        <taxon>Sordariales</taxon>
        <taxon>Podosporaceae</taxon>
        <taxon>Cladorrhinum</taxon>
    </lineage>
</organism>
<dbReference type="InterPro" id="IPR008427">
    <property type="entry name" value="Extracellular_membr_CFEM_dom"/>
</dbReference>
<evidence type="ECO:0000256" key="11">
    <source>
        <dbReference type="ARBA" id="ARBA00023136"/>
    </source>
</evidence>
<keyword evidence="13" id="KW-0325">Glycoprotein</keyword>
<sequence length="187" mass="17724">MKVPAVLLSLALATAVAAQGNPELPSCAQKCADQYLRGGIGNCGSDPKCICSNSAFIDSIACCLVGVCDAPAQTSAVVFASSLCRGFGVTTLPTAVNCPTASPTGAKTTGSGKSSTTTSDSGPTATGSATNSQASGSETSAAPTGGASDAAGSSAQSSSQSSNFGPRPTAAAGLGAVGGIVAALALL</sequence>
<evidence type="ECO:0000256" key="5">
    <source>
        <dbReference type="ARBA" id="ARBA00022525"/>
    </source>
</evidence>
<feature type="chain" id="PRO_5043843957" description="CFEM domain-containing protein" evidence="17">
    <location>
        <begin position="19"/>
        <end position="187"/>
    </location>
</feature>
<keyword evidence="12 15" id="KW-1015">Disulfide bond</keyword>
<reference evidence="19" key="2">
    <citation type="submission" date="2023-06" db="EMBL/GenBank/DDBJ databases">
        <authorList>
            <consortium name="Lawrence Berkeley National Laboratory"/>
            <person name="Mondo S.J."/>
            <person name="Hensen N."/>
            <person name="Bonometti L."/>
            <person name="Westerberg I."/>
            <person name="Brannstrom I.O."/>
            <person name="Guillou S."/>
            <person name="Cros-Aarteil S."/>
            <person name="Calhoun S."/>
            <person name="Haridas S."/>
            <person name="Kuo A."/>
            <person name="Pangilinan J."/>
            <person name="Riley R."/>
            <person name="Labutti K."/>
            <person name="Andreopoulos B."/>
            <person name="Lipzen A."/>
            <person name="Chen C."/>
            <person name="Yanf M."/>
            <person name="Daum C."/>
            <person name="Ng V."/>
            <person name="Clum A."/>
            <person name="Steindorff A."/>
            <person name="Ohm R."/>
            <person name="Martin F."/>
            <person name="Silar P."/>
            <person name="Natvig D."/>
            <person name="Lalanne C."/>
            <person name="Gautier V."/>
            <person name="Ament-Velasquez S.L."/>
            <person name="Kruys A."/>
            <person name="Hutchinson M.I."/>
            <person name="Powell A.J."/>
            <person name="Barry K."/>
            <person name="Miller A.N."/>
            <person name="Grigoriev I.V."/>
            <person name="Debuchy R."/>
            <person name="Gladieux P."/>
            <person name="Thoren M.H."/>
            <person name="Johannesson H."/>
        </authorList>
    </citation>
    <scope>NUCLEOTIDE SEQUENCE</scope>
    <source>
        <strain evidence="19">PSN324</strain>
    </source>
</reference>
<evidence type="ECO:0000313" key="20">
    <source>
        <dbReference type="Proteomes" id="UP001321749"/>
    </source>
</evidence>
<evidence type="ECO:0000256" key="16">
    <source>
        <dbReference type="SAM" id="MobiDB-lite"/>
    </source>
</evidence>
<proteinExistence type="inferred from homology"/>
<dbReference type="GO" id="GO:0005886">
    <property type="term" value="C:plasma membrane"/>
    <property type="evidence" value="ECO:0007669"/>
    <property type="project" value="UniProtKB-SubCell"/>
</dbReference>
<keyword evidence="4" id="KW-1003">Cell membrane</keyword>
<keyword evidence="14" id="KW-0449">Lipoprotein</keyword>
<evidence type="ECO:0000256" key="7">
    <source>
        <dbReference type="ARBA" id="ARBA00022622"/>
    </source>
</evidence>
<comment type="caution">
    <text evidence="15">Lacks conserved residue(s) required for the propagation of feature annotation.</text>
</comment>
<dbReference type="Proteomes" id="UP001321749">
    <property type="component" value="Unassembled WGS sequence"/>
</dbReference>
<accession>A0AAV9HGH7</accession>
<evidence type="ECO:0000256" key="8">
    <source>
        <dbReference type="ARBA" id="ARBA00022723"/>
    </source>
</evidence>
<keyword evidence="5" id="KW-0964">Secreted</keyword>
<feature type="compositionally biased region" description="Low complexity" evidence="16">
    <location>
        <begin position="139"/>
        <end position="162"/>
    </location>
</feature>
<keyword evidence="8 15" id="KW-0479">Metal-binding</keyword>
<feature type="compositionally biased region" description="Low complexity" evidence="16">
    <location>
        <begin position="100"/>
        <end position="130"/>
    </location>
</feature>
<keyword evidence="20" id="KW-1185">Reference proteome</keyword>
<gene>
    <name evidence="19" type="ORF">QBC42DRAFT_14552</name>
</gene>
<protein>
    <recommendedName>
        <fullName evidence="18">CFEM domain-containing protein</fullName>
    </recommendedName>
</protein>
<evidence type="ECO:0000256" key="2">
    <source>
        <dbReference type="ARBA" id="ARBA00004613"/>
    </source>
</evidence>
<keyword evidence="9 17" id="KW-0732">Signal</keyword>
<dbReference type="Pfam" id="PF05730">
    <property type="entry name" value="CFEM"/>
    <property type="match status" value="1"/>
</dbReference>
<evidence type="ECO:0000256" key="12">
    <source>
        <dbReference type="ARBA" id="ARBA00023157"/>
    </source>
</evidence>
<name>A0AAV9HGH7_9PEZI</name>
<dbReference type="GO" id="GO:0046872">
    <property type="term" value="F:metal ion binding"/>
    <property type="evidence" value="ECO:0007669"/>
    <property type="project" value="UniProtKB-UniRule"/>
</dbReference>
<feature type="domain" description="CFEM" evidence="18">
    <location>
        <begin position="1"/>
        <end position="111"/>
    </location>
</feature>
<keyword evidence="11" id="KW-0472">Membrane</keyword>
<evidence type="ECO:0000256" key="6">
    <source>
        <dbReference type="ARBA" id="ARBA00022617"/>
    </source>
</evidence>
<comment type="caution">
    <text evidence="19">The sequence shown here is derived from an EMBL/GenBank/DDBJ whole genome shotgun (WGS) entry which is preliminary data.</text>
</comment>
<evidence type="ECO:0000256" key="17">
    <source>
        <dbReference type="SAM" id="SignalP"/>
    </source>
</evidence>
<evidence type="ECO:0000259" key="18">
    <source>
        <dbReference type="PROSITE" id="PS52012"/>
    </source>
</evidence>
<evidence type="ECO:0000256" key="3">
    <source>
        <dbReference type="ARBA" id="ARBA00010031"/>
    </source>
</evidence>